<dbReference type="PANTHER" id="PTHR31917">
    <property type="entry name" value="AGENET DOMAIN-CONTAINING PROTEIN-RELATED"/>
    <property type="match status" value="1"/>
</dbReference>
<dbReference type="AlphaFoldDB" id="A0AAV3R9N3"/>
<feature type="compositionally biased region" description="Polar residues" evidence="4">
    <location>
        <begin position="189"/>
        <end position="202"/>
    </location>
</feature>
<name>A0AAV3R9N3_LITER</name>
<reference evidence="6 7" key="1">
    <citation type="submission" date="2024-01" db="EMBL/GenBank/DDBJ databases">
        <title>The complete chloroplast genome sequence of Lithospermum erythrorhizon: insights into the phylogenetic relationship among Boraginaceae species and the maternal lineages of purple gromwells.</title>
        <authorList>
            <person name="Okada T."/>
            <person name="Watanabe K."/>
        </authorList>
    </citation>
    <scope>NUCLEOTIDE SEQUENCE [LARGE SCALE GENOMIC DNA]</scope>
</reference>
<accession>A0AAV3R9N3</accession>
<evidence type="ECO:0000313" key="6">
    <source>
        <dbReference type="EMBL" id="GAA0171906.1"/>
    </source>
</evidence>
<dbReference type="Proteomes" id="UP001454036">
    <property type="component" value="Unassembled WGS sequence"/>
</dbReference>
<feature type="compositionally biased region" description="Basic residues" evidence="4">
    <location>
        <begin position="500"/>
        <end position="509"/>
    </location>
</feature>
<sequence>MFGEGKEVEVSINIKPNQDVWYPATIVENHADSSFLVEYKLLKEGTEEIEPRKVTVDCSCIRPSPPPLKGRCFDLLEKVDAFHELGWWAGLVTKELPDNRYNVFFQSTKGVGEFDLVHVRPQLNWKDGKWFLTSSQEEVTPCQENCGGLVDNELYDISSGRTIRTCKTKVSLKGKKMKQKACISRTSRESNPSEILSNNSPCTPKGILAGRSLEETEFPSSSLIKNQTGHVDMDHEKSHGVASSTKKGKHTMKVNMHLAKKLKRGGGAVTPSCTSSQQNTTVSDKQNGGINCTSDSPPSNSPGDHMLIDLTSGDVEPSDNRSPGTRTAKRRKTDPKENHTLSFGRKQGQAGEEGNNGLTKGEHGELDSGGEKADIDFILGLECSKLSGSKAAKACPNNDERCLQLEWDQNKQLNNLPEQDKGDQSEAGKSSQKRKRGRPVKVSGANTNAKMKENSPMPNGDCKKLVCAELNCRNDSGSTTGNSSLKPTDSNDHALISEHKRQRSKKAKQRTTSENKISQISDSSDGTMAKTTGPFCITKEVTSTVQQEHGMLDDQLLSTWVGKQTSVSVNSSTQGASTAMMVEQSTIELRQTRTELNGQTTFVKDSKTVPFMDKEADGRSLVLVDGDTSITTADEPELPFVKCSSLWKAVESMEAFRKIPQKPHFRPLQQHKESLREGFAIAFMVNFSSVVEKISMLRFDDTKEKIDDILDSLKDLETHGFDVQVLRDRITELESIKEDHKKLSQEVDVINKQIVLCKFDKLDQDKEIMEVSKQLKQLQLRKTRAEIIKDATDHEIEILQSKLEDAEEAIGSARNRYEGLASGVL</sequence>
<feature type="region of interest" description="Disordered" evidence="4">
    <location>
        <begin position="414"/>
        <end position="460"/>
    </location>
</feature>
<feature type="region of interest" description="Disordered" evidence="4">
    <location>
        <begin position="476"/>
        <end position="527"/>
    </location>
</feature>
<proteinExistence type="predicted"/>
<organism evidence="6 7">
    <name type="scientific">Lithospermum erythrorhizon</name>
    <name type="common">Purple gromwell</name>
    <name type="synonym">Lithospermum officinale var. erythrorhizon</name>
    <dbReference type="NCBI Taxonomy" id="34254"/>
    <lineage>
        <taxon>Eukaryota</taxon>
        <taxon>Viridiplantae</taxon>
        <taxon>Streptophyta</taxon>
        <taxon>Embryophyta</taxon>
        <taxon>Tracheophyta</taxon>
        <taxon>Spermatophyta</taxon>
        <taxon>Magnoliopsida</taxon>
        <taxon>eudicotyledons</taxon>
        <taxon>Gunneridae</taxon>
        <taxon>Pentapetalae</taxon>
        <taxon>asterids</taxon>
        <taxon>lamiids</taxon>
        <taxon>Boraginales</taxon>
        <taxon>Boraginaceae</taxon>
        <taxon>Boraginoideae</taxon>
        <taxon>Lithospermeae</taxon>
        <taxon>Lithospermum</taxon>
    </lineage>
</organism>
<feature type="compositionally biased region" description="Polar residues" evidence="4">
    <location>
        <begin position="510"/>
        <end position="527"/>
    </location>
</feature>
<comment type="caution">
    <text evidence="6">The sequence shown here is derived from an EMBL/GenBank/DDBJ whole genome shotgun (WGS) entry which is preliminary data.</text>
</comment>
<feature type="region of interest" description="Disordered" evidence="4">
    <location>
        <begin position="262"/>
        <end position="369"/>
    </location>
</feature>
<evidence type="ECO:0000256" key="2">
    <source>
        <dbReference type="ARBA" id="ARBA00022604"/>
    </source>
</evidence>
<keyword evidence="2" id="KW-0341">Growth regulation</keyword>
<dbReference type="CDD" id="cd20405">
    <property type="entry name" value="Tudor_Agenet_AtDUF_rpt1_3"/>
    <property type="match status" value="1"/>
</dbReference>
<dbReference type="InterPro" id="IPR007930">
    <property type="entry name" value="DUF724"/>
</dbReference>
<feature type="domain" description="Agenet" evidence="5">
    <location>
        <begin position="1"/>
        <end position="69"/>
    </location>
</feature>
<feature type="compositionally biased region" description="Polar residues" evidence="4">
    <location>
        <begin position="476"/>
        <end position="488"/>
    </location>
</feature>
<gene>
    <name evidence="6" type="ORF">LIER_25838</name>
</gene>
<dbReference type="InterPro" id="IPR008395">
    <property type="entry name" value="Agenet-like_dom"/>
</dbReference>
<dbReference type="InterPro" id="IPR014002">
    <property type="entry name" value="Agenet_dom_plant"/>
</dbReference>
<evidence type="ECO:0000256" key="4">
    <source>
        <dbReference type="SAM" id="MobiDB-lite"/>
    </source>
</evidence>
<feature type="region of interest" description="Disordered" evidence="4">
    <location>
        <begin position="183"/>
        <end position="202"/>
    </location>
</feature>
<keyword evidence="3" id="KW-0175">Coiled coil</keyword>
<feature type="compositionally biased region" description="Basic and acidic residues" evidence="4">
    <location>
        <begin position="489"/>
        <end position="499"/>
    </location>
</feature>
<dbReference type="CDD" id="cd20406">
    <property type="entry name" value="Tudor_Agenet_AtDUF_rpt2_4"/>
    <property type="match status" value="1"/>
</dbReference>
<evidence type="ECO:0000256" key="3">
    <source>
        <dbReference type="SAM" id="Coils"/>
    </source>
</evidence>
<dbReference type="PANTHER" id="PTHR31917:SF151">
    <property type="entry name" value="AGENET DOMAIN-CONTAINING PROTEIN"/>
    <property type="match status" value="1"/>
</dbReference>
<dbReference type="SMART" id="SM00743">
    <property type="entry name" value="Agenet"/>
    <property type="match status" value="2"/>
</dbReference>
<feature type="compositionally biased region" description="Polar residues" evidence="4">
    <location>
        <begin position="271"/>
        <end position="302"/>
    </location>
</feature>
<evidence type="ECO:0000259" key="5">
    <source>
        <dbReference type="SMART" id="SM00743"/>
    </source>
</evidence>
<keyword evidence="1" id="KW-0813">Transport</keyword>
<dbReference type="Pfam" id="PF05266">
    <property type="entry name" value="DUF724"/>
    <property type="match status" value="1"/>
</dbReference>
<feature type="coiled-coil region" evidence="3">
    <location>
        <begin position="723"/>
        <end position="816"/>
    </location>
</feature>
<dbReference type="Pfam" id="PF05641">
    <property type="entry name" value="Agenet"/>
    <property type="match status" value="1"/>
</dbReference>
<feature type="domain" description="Agenet" evidence="5">
    <location>
        <begin position="71"/>
        <end position="127"/>
    </location>
</feature>
<dbReference type="EMBL" id="BAABME010007875">
    <property type="protein sequence ID" value="GAA0171906.1"/>
    <property type="molecule type" value="Genomic_DNA"/>
</dbReference>
<protein>
    <recommendedName>
        <fullName evidence="5">Agenet domain-containing protein</fullName>
    </recommendedName>
</protein>
<evidence type="ECO:0000313" key="7">
    <source>
        <dbReference type="Proteomes" id="UP001454036"/>
    </source>
</evidence>
<evidence type="ECO:0000256" key="1">
    <source>
        <dbReference type="ARBA" id="ARBA00022448"/>
    </source>
</evidence>
<keyword evidence="7" id="KW-1185">Reference proteome</keyword>
<feature type="compositionally biased region" description="Basic and acidic residues" evidence="4">
    <location>
        <begin position="360"/>
        <end position="369"/>
    </location>
</feature>